<name>A0ABY4XC11_9SPHN</name>
<feature type="region of interest" description="Disordered" evidence="1">
    <location>
        <begin position="14"/>
        <end position="45"/>
    </location>
</feature>
<sequence length="45" mass="4255">MTAASIAVALPAGAPGVSEAKDGAETTVAPTTQKKDAAVTAARSA</sequence>
<evidence type="ECO:0000313" key="3">
    <source>
        <dbReference type="Proteomes" id="UP001056937"/>
    </source>
</evidence>
<dbReference type="EMBL" id="CP084930">
    <property type="protein sequence ID" value="USI74246.1"/>
    <property type="molecule type" value="Genomic_DNA"/>
</dbReference>
<accession>A0ABY4XC11</accession>
<organism evidence="2 3">
    <name type="scientific">Sphingomonas morindae</name>
    <dbReference type="NCBI Taxonomy" id="1541170"/>
    <lineage>
        <taxon>Bacteria</taxon>
        <taxon>Pseudomonadati</taxon>
        <taxon>Pseudomonadota</taxon>
        <taxon>Alphaproteobacteria</taxon>
        <taxon>Sphingomonadales</taxon>
        <taxon>Sphingomonadaceae</taxon>
        <taxon>Sphingomonas</taxon>
    </lineage>
</organism>
<evidence type="ECO:0000313" key="2">
    <source>
        <dbReference type="EMBL" id="USI74246.1"/>
    </source>
</evidence>
<dbReference type="RefSeq" id="WP_252168050.1">
    <property type="nucleotide sequence ID" value="NZ_CP084930.1"/>
</dbReference>
<proteinExistence type="predicted"/>
<gene>
    <name evidence="2" type="ORF">LHA26_07270</name>
</gene>
<reference evidence="2" key="1">
    <citation type="journal article" date="2022" name="Toxins">
        <title>Genomic Analysis of Sphingopyxis sp. USTB-05 for Biodegrading Cyanobacterial Hepatotoxins.</title>
        <authorList>
            <person name="Liu C."/>
            <person name="Xu Q."/>
            <person name="Zhao Z."/>
            <person name="Zhang H."/>
            <person name="Liu X."/>
            <person name="Yin C."/>
            <person name="Liu Y."/>
            <person name="Yan H."/>
        </authorList>
    </citation>
    <scope>NUCLEOTIDE SEQUENCE</scope>
    <source>
        <strain evidence="2">NBD5</strain>
    </source>
</reference>
<keyword evidence="3" id="KW-1185">Reference proteome</keyword>
<protein>
    <submittedName>
        <fullName evidence="2">Uncharacterized protein</fullName>
    </submittedName>
</protein>
<evidence type="ECO:0000256" key="1">
    <source>
        <dbReference type="SAM" id="MobiDB-lite"/>
    </source>
</evidence>
<dbReference type="Proteomes" id="UP001056937">
    <property type="component" value="Chromosome 1"/>
</dbReference>